<accession>A0ABS9X659</accession>
<evidence type="ECO:0000313" key="5">
    <source>
        <dbReference type="EMBL" id="MCI2285723.1"/>
    </source>
</evidence>
<organism evidence="5 6">
    <name type="scientific">Colwellia maritima</name>
    <dbReference type="NCBI Taxonomy" id="2912588"/>
    <lineage>
        <taxon>Bacteria</taxon>
        <taxon>Pseudomonadati</taxon>
        <taxon>Pseudomonadota</taxon>
        <taxon>Gammaproteobacteria</taxon>
        <taxon>Alteromonadales</taxon>
        <taxon>Colwelliaceae</taxon>
        <taxon>Colwellia</taxon>
    </lineage>
</organism>
<evidence type="ECO:0000256" key="3">
    <source>
        <dbReference type="SAM" id="Phobius"/>
    </source>
</evidence>
<evidence type="ECO:0000259" key="4">
    <source>
        <dbReference type="PROSITE" id="PS50887"/>
    </source>
</evidence>
<feature type="transmembrane region" description="Helical" evidence="3">
    <location>
        <begin position="165"/>
        <end position="184"/>
    </location>
</feature>
<feature type="transmembrane region" description="Helical" evidence="3">
    <location>
        <begin position="9"/>
        <end position="29"/>
    </location>
</feature>
<evidence type="ECO:0000313" key="6">
    <source>
        <dbReference type="Proteomes" id="UP001139646"/>
    </source>
</evidence>
<dbReference type="PANTHER" id="PTHR45138">
    <property type="entry name" value="REGULATORY COMPONENTS OF SENSORY TRANSDUCTION SYSTEM"/>
    <property type="match status" value="1"/>
</dbReference>
<protein>
    <recommendedName>
        <fullName evidence="1">diguanylate cyclase</fullName>
        <ecNumber evidence="1">2.7.7.65</ecNumber>
    </recommendedName>
</protein>
<dbReference type="SUPFAM" id="SSF55073">
    <property type="entry name" value="Nucleotide cyclase"/>
    <property type="match status" value="1"/>
</dbReference>
<keyword evidence="3" id="KW-0472">Membrane</keyword>
<keyword evidence="6" id="KW-1185">Reference proteome</keyword>
<dbReference type="InterPro" id="IPR050469">
    <property type="entry name" value="Diguanylate_Cyclase"/>
</dbReference>
<dbReference type="SMART" id="SM00267">
    <property type="entry name" value="GGDEF"/>
    <property type="match status" value="1"/>
</dbReference>
<proteinExistence type="predicted"/>
<dbReference type="InterPro" id="IPR000160">
    <property type="entry name" value="GGDEF_dom"/>
</dbReference>
<reference evidence="5" key="1">
    <citation type="submission" date="2022-01" db="EMBL/GenBank/DDBJ databases">
        <title>Colwellia maritima, isolated from seawater.</title>
        <authorList>
            <person name="Kristyanto S."/>
            <person name="Jung J."/>
            <person name="Jeon C.O."/>
        </authorList>
    </citation>
    <scope>NUCLEOTIDE SEQUENCE</scope>
    <source>
        <strain evidence="5">MSW7</strain>
    </source>
</reference>
<dbReference type="InterPro" id="IPR029787">
    <property type="entry name" value="Nucleotide_cyclase"/>
</dbReference>
<dbReference type="PANTHER" id="PTHR45138:SF9">
    <property type="entry name" value="DIGUANYLATE CYCLASE DGCM-RELATED"/>
    <property type="match status" value="1"/>
</dbReference>
<evidence type="ECO:0000256" key="2">
    <source>
        <dbReference type="ARBA" id="ARBA00034247"/>
    </source>
</evidence>
<feature type="domain" description="GGDEF" evidence="4">
    <location>
        <begin position="290"/>
        <end position="423"/>
    </location>
</feature>
<comment type="caution">
    <text evidence="5">The sequence shown here is derived from an EMBL/GenBank/DDBJ whole genome shotgun (WGS) entry which is preliminary data.</text>
</comment>
<dbReference type="EC" id="2.7.7.65" evidence="1"/>
<dbReference type="NCBIfam" id="TIGR00254">
    <property type="entry name" value="GGDEF"/>
    <property type="match status" value="1"/>
</dbReference>
<dbReference type="EMBL" id="JAKKSL010000006">
    <property type="protein sequence ID" value="MCI2285723.1"/>
    <property type="molecule type" value="Genomic_DNA"/>
</dbReference>
<gene>
    <name evidence="5" type="ORF">L3081_23020</name>
</gene>
<sequence length="431" mass="49200">MKLSLQQQIIFFTLGNCLLFVVLVASILWSTHIVDVTLKREQYAHKVEDYTNILKQLVLSEDIYASNYSTSDWFALETKLNNLLQVAPNLTPQQQTLQNSIVNQNKSVQRLFDTINKNKLKNANQAIKKHLRTRLITQLEAIRTDSIQLSDIAKKDIKNVIKNQIIFVLLTLVFIILALVYGAFKLTTVFKTSLNEVKNAFKKNHSGNFQAIQFSNPTEEFDSIASAYNEMNKKLSISTVSLESMKKIVDERTCKLEELSNTDSLTQIANRRALFERGNAEFSRIQRSKSQLTIMLIDCDLFKDINDKYGHIFGDKVLQHLTEICKKAIRSIDFFARYGGEEFIIILPDSSINGAMETAKRIQHSLATHCIKFDEKEICITVSIGISTVSDKHDNFEQLIKDADMAMYKAKTNGRNRIEIADEKNTIIKKA</sequence>
<dbReference type="InterPro" id="IPR043128">
    <property type="entry name" value="Rev_trsase/Diguanyl_cyclase"/>
</dbReference>
<keyword evidence="3" id="KW-1133">Transmembrane helix</keyword>
<name>A0ABS9X659_9GAMM</name>
<evidence type="ECO:0000256" key="1">
    <source>
        <dbReference type="ARBA" id="ARBA00012528"/>
    </source>
</evidence>
<dbReference type="PROSITE" id="PS50887">
    <property type="entry name" value="GGDEF"/>
    <property type="match status" value="1"/>
</dbReference>
<dbReference type="Proteomes" id="UP001139646">
    <property type="component" value="Unassembled WGS sequence"/>
</dbReference>
<dbReference type="Gene3D" id="3.30.70.270">
    <property type="match status" value="1"/>
</dbReference>
<dbReference type="Pfam" id="PF00990">
    <property type="entry name" value="GGDEF"/>
    <property type="match status" value="1"/>
</dbReference>
<comment type="catalytic activity">
    <reaction evidence="2">
        <text>2 GTP = 3',3'-c-di-GMP + 2 diphosphate</text>
        <dbReference type="Rhea" id="RHEA:24898"/>
        <dbReference type="ChEBI" id="CHEBI:33019"/>
        <dbReference type="ChEBI" id="CHEBI:37565"/>
        <dbReference type="ChEBI" id="CHEBI:58805"/>
        <dbReference type="EC" id="2.7.7.65"/>
    </reaction>
</comment>
<dbReference type="CDD" id="cd01949">
    <property type="entry name" value="GGDEF"/>
    <property type="match status" value="1"/>
</dbReference>
<dbReference type="RefSeq" id="WP_242288601.1">
    <property type="nucleotide sequence ID" value="NZ_JAKKSL010000006.1"/>
</dbReference>
<keyword evidence="3" id="KW-0812">Transmembrane</keyword>